<dbReference type="Proteomes" id="UP000541610">
    <property type="component" value="Unassembled WGS sequence"/>
</dbReference>
<protein>
    <recommendedName>
        <fullName evidence="3">Integrase catalytic domain-containing protein</fullName>
    </recommendedName>
</protein>
<dbReference type="InterPro" id="IPR001584">
    <property type="entry name" value="Integrase_cat-core"/>
</dbReference>
<feature type="compositionally biased region" description="Acidic residues" evidence="1">
    <location>
        <begin position="773"/>
        <end position="790"/>
    </location>
</feature>
<dbReference type="PANTHER" id="PTHR37984">
    <property type="entry name" value="PROTEIN CBG26694"/>
    <property type="match status" value="1"/>
</dbReference>
<dbReference type="SUPFAM" id="SSF53098">
    <property type="entry name" value="Ribonuclease H-like"/>
    <property type="match status" value="1"/>
</dbReference>
<dbReference type="Gene3D" id="1.10.340.70">
    <property type="match status" value="2"/>
</dbReference>
<dbReference type="Pfam" id="PF17921">
    <property type="entry name" value="Integrase_H2C2"/>
    <property type="match status" value="2"/>
</dbReference>
<evidence type="ECO:0000256" key="1">
    <source>
        <dbReference type="SAM" id="MobiDB-lite"/>
    </source>
</evidence>
<name>A0A7J6P8Z1_PEROL</name>
<feature type="compositionally biased region" description="Polar residues" evidence="1">
    <location>
        <begin position="729"/>
        <end position="742"/>
    </location>
</feature>
<reference evidence="4 5" key="1">
    <citation type="submission" date="2020-04" db="EMBL/GenBank/DDBJ databases">
        <title>Perkinsus olseni comparative genomics.</title>
        <authorList>
            <person name="Bogema D.R."/>
        </authorList>
    </citation>
    <scope>NUCLEOTIDE SEQUENCE [LARGE SCALE GENOMIC DNA]</scope>
    <source>
        <strain evidence="4">00978-12</strain>
    </source>
</reference>
<dbReference type="InterPro" id="IPR036397">
    <property type="entry name" value="RNaseH_sf"/>
</dbReference>
<feature type="compositionally biased region" description="Polar residues" evidence="1">
    <location>
        <begin position="682"/>
        <end position="691"/>
    </location>
</feature>
<dbReference type="InterPro" id="IPR041588">
    <property type="entry name" value="Integrase_H2C2"/>
</dbReference>
<evidence type="ECO:0000259" key="3">
    <source>
        <dbReference type="PROSITE" id="PS50994"/>
    </source>
</evidence>
<feature type="region of interest" description="Disordered" evidence="1">
    <location>
        <begin position="664"/>
        <end position="867"/>
    </location>
</feature>
<organism evidence="4 5">
    <name type="scientific">Perkinsus olseni</name>
    <name type="common">Perkinsus atlanticus</name>
    <dbReference type="NCBI Taxonomy" id="32597"/>
    <lineage>
        <taxon>Eukaryota</taxon>
        <taxon>Sar</taxon>
        <taxon>Alveolata</taxon>
        <taxon>Perkinsozoa</taxon>
        <taxon>Perkinsea</taxon>
        <taxon>Perkinsida</taxon>
        <taxon>Perkinsidae</taxon>
        <taxon>Perkinsus</taxon>
    </lineage>
</organism>
<feature type="region of interest" description="Disordered" evidence="1">
    <location>
        <begin position="1938"/>
        <end position="1958"/>
    </location>
</feature>
<dbReference type="GO" id="GO:0003676">
    <property type="term" value="F:nucleic acid binding"/>
    <property type="evidence" value="ECO:0007669"/>
    <property type="project" value="InterPro"/>
</dbReference>
<evidence type="ECO:0000313" key="5">
    <source>
        <dbReference type="Proteomes" id="UP000541610"/>
    </source>
</evidence>
<dbReference type="Pfam" id="PF05380">
    <property type="entry name" value="Peptidase_A17"/>
    <property type="match status" value="1"/>
</dbReference>
<dbReference type="CDD" id="cd00303">
    <property type="entry name" value="retropepsin_like"/>
    <property type="match status" value="1"/>
</dbReference>
<feature type="compositionally biased region" description="Basic and acidic residues" evidence="1">
    <location>
        <begin position="1110"/>
        <end position="1128"/>
    </location>
</feature>
<evidence type="ECO:0000256" key="2">
    <source>
        <dbReference type="SAM" id="SignalP"/>
    </source>
</evidence>
<gene>
    <name evidence="4" type="ORF">FOZ60_012942</name>
</gene>
<comment type="caution">
    <text evidence="4">The sequence shown here is derived from an EMBL/GenBank/DDBJ whole genome shotgun (WGS) entry which is preliminary data.</text>
</comment>
<sequence length="2459" mass="278915">MANKFGAELLIGVWIAMGFGSNYAPSALGQAALTIVELNDYYFTDHDLTVLGEVALQVINDYLKVVGADCREPTTSLVEHEILENGPSVDEKLKSHVSIYVDDVQSRGETIAQTERVAGKMMNGFKDHGFDDNPKKRVKSWEDHDGHYLGYGLHNDYLFVDYRPDGKLLKKDGRDLTRREAFRLVMSYYDPIGLGIELAGRLRYLGRQCYRASSSWDGKIDGDYGVKLIELCEHAKQVSSTTTRNPRLLNDETIHTLTDASQVAGAQVVYDADGNRVFGSCHLYSATEDKWTIPKKETLSFCEGVCTVANYVQMIHRLHYQKKVKTVVFYVDSECVIYRLRRVKALRKVKTITNLEVKRLNVALDEIDKLLADGVRVDIKHVNGDKNPADGPSRPQSPDQPDIPTKAFILKAVRSATTTTLEMVLEPTEHLKENCDNIKADTTCGINVIDVKRFFEEDEIKRLQDGDPRVSTIKYTLRTVPQNERPNGMKMYYLGPNDILYYTGITSIVDKTRTMTPLPVVPRGRRVEECIRGLHREQGHAGASKLMAIYQTWYYTPKLRQVVRRLLQVCSVCQRARERSCTRRAGGVVRPVGLQFGVGSCYVLDLQGPFLDCGDESPTPQKKWGLTMMDPVSFHVLFDVLDNPSTQAVVDSVHKLVSKNGIPQAVTTRSSRRKADDAENSLGDSTGSHYTGQDDTKVHEANPDDDHQADQHELGQPKKSPIEDEAAADSNTVEGDPSQKTSQNEESKKEEGGQEDGDIHDNDPLNDPHISAEDEGFVSPFEDDFDEIPEDGTGQTALKKVTTDDLQAGYSSRRPSDETERLSTPRARNARSSGGDHDPRGSSKPIHLKTIEERPPQPQRSGPPLRRRSTEWYENDYYHDDGHNLSRSSRWSEEEWDDWQEHQDRQKISKVISDVEWITPILGKDKYWDGSVDMPDSVALSEFRYKLTTSPDFEYQSECHKYFTVRHNLSDSIKKLLDVYEHNSDLQPETYHQPHKLNSRYWSDRLKQLWRYLSTVFGDSDGGFLETQWINMYLKKTDKFIDFYAHHESVAKELARTRGYKSLTEQEKKSHFYNCMPAKLKVHLESKSWTSKSWCRVHWDKAVTVNHVDVSHPAKKTTDSEERDREPPGDLQQRPRSSEPVVKSYPVKLKVRDDEKVLNDPKNQEILQASCGRCLDKTGTHKADTCCNPISYKDQRCRFCGLFHDLKTRCPEKFDSYQKKCPRCGRPNHGAMACFSKNPSINDCEKTSRAPLDSGAAMSVIHADELAKVPNVVIEDTDLVVRTADGGNAAILGIARDLKLHFADRSIVYESFLVVTTPLSHSILLSTNALRGIGAVWVMTDTDNVMLLGTEAKSMVSTPICGLAVDYPDSNDNNGKADASTQTPTCSVPNDLMEEIMISSQPKAVTEDDSYINQKGLTDDQKVLQVKNTNQSDEETKPFQWRLAPPTPKSRLGRFCLEVPWRSELRPDDKLNHKAIQRSIATDSRLSEADRGPYLGVIKSLYEEGYVRQERLENIKHLIPSFPVTRPDHLTTKVRLVTDGSVGLNPLCRDGPVMNDEKMGMTLMSNLHLFRMSPYVILDDLRRAFYQILIEKHNEPYFGMANKFGAELLIGVWIAMGFGSNYAPSALGQAALTIVELNDYFTDHDLTVLGEVALQVINDYLKKLKSHVSIYVDDVQSRGETIAQTERVAGKMMNGFKDHGFDDNPKKRVKSWEDHDGHYLGYGLHNDYLFVDYRPDGKLLKKDGRDLTRREPFRLVMSYYDPIGLGIELAGRLRYLGRQCYRASSSWDGKIDGDYGVKLIELCEHAKQVSSTTTRNPRLLNVETIHTFTMLAKWLEPRWCTTLTDKWTIPKKETLSFYEGVCTVANYVQMIHRLHYQKEVKTVVFYVDSECVIYRLRRVKALRKVKTITNLEVKRLNVALDEIDKLLADGVRVEIKHVNGDKNPADGPSRPQSPDQPDIPTKAFILKAVRSATTTTLEMVLEPTEHLKENCDNIKADTTCGINVIDVERFFEEDEIKRLQDGDPRVSTIKYTLRTVPQNERPNGMKMYYLGPNDILYYTGITSIVDKTRTMTPLPVVPRGRRVEECIRGLHREQGHAGASKLMAIYQTWYYTPKLRQVVRRLLQVCSVCQRARERSCTRRAGGVVRPVGLQFGVGSCYVLDLQGPFWTAAMSPRRHRRSGGLTMMDPVSFHVLFDVLDNPSTQAVVDSVHKLVSMNGIPQAVVMDPGSCFTSSDFKVYLKSQAIAYVYLPREAGHLGGFHERIHGTILRQVRSRLAAAELEDQPVKFLTIYSEAIASINRLPLNDFGGLSPFEIYHGRRPRYLTGHCTGEDIRVGQEQLEEWLPGLRSEEQEVLDADLQALCEEIYERRCKSMTEYFDLWKERNDRVRQRMYRAAQQRAPDPTRTSEDQGAYDSYDANGILPPDDNEMIQPGEDDDDEELRAQVDAMIAENEEDDGDAN</sequence>
<feature type="compositionally biased region" description="Basic and acidic residues" evidence="1">
    <location>
        <begin position="692"/>
        <end position="722"/>
    </location>
</feature>
<dbReference type="SUPFAM" id="SSF56672">
    <property type="entry name" value="DNA/RNA polymerases"/>
    <property type="match status" value="1"/>
</dbReference>
<dbReference type="EMBL" id="JABANP010000057">
    <property type="protein sequence ID" value="KAF4692643.1"/>
    <property type="molecule type" value="Genomic_DNA"/>
</dbReference>
<feature type="compositionally biased region" description="Basic and acidic residues" evidence="1">
    <location>
        <begin position="814"/>
        <end position="823"/>
    </location>
</feature>
<dbReference type="InterPro" id="IPR008042">
    <property type="entry name" value="Retrotrans_Pao"/>
</dbReference>
<feature type="region of interest" description="Disordered" evidence="1">
    <location>
        <begin position="1110"/>
        <end position="1142"/>
    </location>
</feature>
<keyword evidence="2" id="KW-0732">Signal</keyword>
<dbReference type="GO" id="GO:0015074">
    <property type="term" value="P:DNA integration"/>
    <property type="evidence" value="ECO:0007669"/>
    <property type="project" value="InterPro"/>
</dbReference>
<feature type="compositionally biased region" description="Basic and acidic residues" evidence="1">
    <location>
        <begin position="743"/>
        <end position="763"/>
    </location>
</feature>
<dbReference type="PANTHER" id="PTHR37984:SF5">
    <property type="entry name" value="PROTEIN NYNRIN-LIKE"/>
    <property type="match status" value="1"/>
</dbReference>
<dbReference type="InterPro" id="IPR043502">
    <property type="entry name" value="DNA/RNA_pol_sf"/>
</dbReference>
<feature type="signal peptide" evidence="2">
    <location>
        <begin position="1"/>
        <end position="20"/>
    </location>
</feature>
<dbReference type="Gene3D" id="3.30.420.10">
    <property type="entry name" value="Ribonuclease H-like superfamily/Ribonuclease H"/>
    <property type="match status" value="1"/>
</dbReference>
<dbReference type="InterPro" id="IPR012337">
    <property type="entry name" value="RNaseH-like_sf"/>
</dbReference>
<feature type="compositionally biased region" description="Acidic residues" evidence="1">
    <location>
        <begin position="2450"/>
        <end position="2459"/>
    </location>
</feature>
<feature type="chain" id="PRO_5029798424" description="Integrase catalytic domain-containing protein" evidence="2">
    <location>
        <begin position="21"/>
        <end position="2459"/>
    </location>
</feature>
<feature type="domain" description="Integrase catalytic" evidence="3">
    <location>
        <begin position="2143"/>
        <end position="2319"/>
    </location>
</feature>
<feature type="region of interest" description="Disordered" evidence="1">
    <location>
        <begin position="2392"/>
        <end position="2459"/>
    </location>
</feature>
<dbReference type="PROSITE" id="PS50994">
    <property type="entry name" value="INTEGRASE"/>
    <property type="match status" value="1"/>
</dbReference>
<feature type="region of interest" description="Disordered" evidence="1">
    <location>
        <begin position="382"/>
        <end position="402"/>
    </location>
</feature>
<feature type="compositionally biased region" description="Acidic residues" evidence="1">
    <location>
        <begin position="2424"/>
        <end position="2439"/>
    </location>
</feature>
<dbReference type="OrthoDB" id="8067401at2759"/>
<evidence type="ECO:0000313" key="4">
    <source>
        <dbReference type="EMBL" id="KAF4692643.1"/>
    </source>
</evidence>
<proteinExistence type="predicted"/>
<accession>A0A7J6P8Z1</accession>
<dbReference type="InterPro" id="IPR050951">
    <property type="entry name" value="Retrovirus_Pol_polyprotein"/>
</dbReference>